<gene>
    <name evidence="10" type="ORF">OLEA9_A024312</name>
</gene>
<proteinExistence type="predicted"/>
<dbReference type="OrthoDB" id="118550at2759"/>
<feature type="region of interest" description="Disordered" evidence="6">
    <location>
        <begin position="469"/>
        <end position="544"/>
    </location>
</feature>
<dbReference type="GO" id="GO:0005634">
    <property type="term" value="C:nucleus"/>
    <property type="evidence" value="ECO:0007669"/>
    <property type="project" value="UniProtKB-SubCell"/>
</dbReference>
<feature type="compositionally biased region" description="Basic and acidic residues" evidence="6">
    <location>
        <begin position="587"/>
        <end position="609"/>
    </location>
</feature>
<keyword evidence="2" id="KW-0805">Transcription regulation</keyword>
<dbReference type="SUPFAM" id="SSF46689">
    <property type="entry name" value="Homeodomain-like"/>
    <property type="match status" value="1"/>
</dbReference>
<accession>A0A8S0REC4</accession>
<evidence type="ECO:0000313" key="11">
    <source>
        <dbReference type="Proteomes" id="UP000594638"/>
    </source>
</evidence>
<feature type="domain" description="SANT" evidence="8">
    <location>
        <begin position="22"/>
        <end position="73"/>
    </location>
</feature>
<evidence type="ECO:0000256" key="2">
    <source>
        <dbReference type="ARBA" id="ARBA00023015"/>
    </source>
</evidence>
<feature type="compositionally biased region" description="Basic and acidic residues" evidence="6">
    <location>
        <begin position="479"/>
        <end position="493"/>
    </location>
</feature>
<dbReference type="CDD" id="cd00167">
    <property type="entry name" value="SANT"/>
    <property type="match status" value="1"/>
</dbReference>
<evidence type="ECO:0000256" key="3">
    <source>
        <dbReference type="ARBA" id="ARBA00023125"/>
    </source>
</evidence>
<evidence type="ECO:0000256" key="6">
    <source>
        <dbReference type="SAM" id="MobiDB-lite"/>
    </source>
</evidence>
<dbReference type="PANTHER" id="PTHR12802">
    <property type="entry name" value="SWI/SNF COMPLEX-RELATED"/>
    <property type="match status" value="1"/>
</dbReference>
<comment type="caution">
    <text evidence="10">The sequence shown here is derived from an EMBL/GenBank/DDBJ whole genome shotgun (WGS) entry which is preliminary data.</text>
</comment>
<dbReference type="InterPro" id="IPR017884">
    <property type="entry name" value="SANT_dom"/>
</dbReference>
<dbReference type="Gramene" id="OE9A024312T11">
    <property type="protein sequence ID" value="OE9A024312C11"/>
    <property type="gene ID" value="OE9A024312"/>
</dbReference>
<evidence type="ECO:0000259" key="8">
    <source>
        <dbReference type="PROSITE" id="PS51293"/>
    </source>
</evidence>
<dbReference type="PROSITE" id="PS50090">
    <property type="entry name" value="MYB_LIKE"/>
    <property type="match status" value="1"/>
</dbReference>
<evidence type="ECO:0000259" key="9">
    <source>
        <dbReference type="PROSITE" id="PS51294"/>
    </source>
</evidence>
<keyword evidence="11" id="KW-1185">Reference proteome</keyword>
<dbReference type="Gramene" id="OE9A024312T12">
    <property type="protein sequence ID" value="OE9A024312C12"/>
    <property type="gene ID" value="OE9A024312"/>
</dbReference>
<evidence type="ECO:0000259" key="7">
    <source>
        <dbReference type="PROSITE" id="PS50090"/>
    </source>
</evidence>
<protein>
    <submittedName>
        <fullName evidence="10">LHY-like isoform X1</fullName>
    </submittedName>
</protein>
<dbReference type="Proteomes" id="UP000594638">
    <property type="component" value="Unassembled WGS sequence"/>
</dbReference>
<dbReference type="Gene3D" id="1.10.10.60">
    <property type="entry name" value="Homeodomain-like"/>
    <property type="match status" value="1"/>
</dbReference>
<dbReference type="AlphaFoldDB" id="A0A8S0REC4"/>
<keyword evidence="3" id="KW-0238">DNA-binding</keyword>
<feature type="region of interest" description="Disordered" evidence="6">
    <location>
        <begin position="556"/>
        <end position="633"/>
    </location>
</feature>
<feature type="domain" description="Myb-like" evidence="7">
    <location>
        <begin position="19"/>
        <end position="69"/>
    </location>
</feature>
<dbReference type="InterPro" id="IPR001005">
    <property type="entry name" value="SANT/Myb"/>
</dbReference>
<dbReference type="FunFam" id="1.10.10.60:FF:000023">
    <property type="entry name" value="protein REVEILLE 6 isoform X1"/>
    <property type="match status" value="1"/>
</dbReference>
<organism evidence="10 11">
    <name type="scientific">Olea europaea subsp. europaea</name>
    <dbReference type="NCBI Taxonomy" id="158383"/>
    <lineage>
        <taxon>Eukaryota</taxon>
        <taxon>Viridiplantae</taxon>
        <taxon>Streptophyta</taxon>
        <taxon>Embryophyta</taxon>
        <taxon>Tracheophyta</taxon>
        <taxon>Spermatophyta</taxon>
        <taxon>Magnoliopsida</taxon>
        <taxon>eudicotyledons</taxon>
        <taxon>Gunneridae</taxon>
        <taxon>Pentapetalae</taxon>
        <taxon>asterids</taxon>
        <taxon>lamiids</taxon>
        <taxon>Lamiales</taxon>
        <taxon>Oleaceae</taxon>
        <taxon>Oleeae</taxon>
        <taxon>Olea</taxon>
    </lineage>
</organism>
<dbReference type="GO" id="GO:0010468">
    <property type="term" value="P:regulation of gene expression"/>
    <property type="evidence" value="ECO:0007669"/>
    <property type="project" value="UniProtKB-ARBA"/>
</dbReference>
<feature type="region of interest" description="Disordered" evidence="6">
    <location>
        <begin position="652"/>
        <end position="685"/>
    </location>
</feature>
<dbReference type="InterPro" id="IPR017930">
    <property type="entry name" value="Myb_dom"/>
</dbReference>
<keyword evidence="4" id="KW-0804">Transcription</keyword>
<feature type="compositionally biased region" description="Basic and acidic residues" evidence="6">
    <location>
        <begin position="136"/>
        <end position="155"/>
    </location>
</feature>
<feature type="compositionally biased region" description="Polar residues" evidence="6">
    <location>
        <begin position="569"/>
        <end position="581"/>
    </location>
</feature>
<evidence type="ECO:0000256" key="1">
    <source>
        <dbReference type="ARBA" id="ARBA00004123"/>
    </source>
</evidence>
<evidence type="ECO:0000256" key="5">
    <source>
        <dbReference type="ARBA" id="ARBA00023242"/>
    </source>
</evidence>
<dbReference type="PANTHER" id="PTHR12802:SF177">
    <property type="entry name" value="PROTEIN CCA1"/>
    <property type="match status" value="1"/>
</dbReference>
<sequence>MDPYSSGEELAVKTRKPYTITKQRERWTDEEHNRFLEAVKLYGRAWQRIEEHVGTKTAVQIRSHAQKFFTKLEKEALIKGVSIVRTLDIEIPPPRPKKKPSNPYPRKTSAGAPTSHTEVKDGKMSPPVSSSYVHKTTLDLEKEPVPDEQHGDDGKMGSSKQYEDEGNVSEAVTLFKTVACTSPCSIIKSSLTTSISPGNSYGEFLQRSKGASNEDETTESHITIEQGHQKDKFDNSKLSQDYGLCNTLNIGNSQLLHEKYVQDEGTDELNHSKNVDAILNSDVRDSQNYPRHVAVHIPDGSLGMNTQNVSPVIHYQEPMFHQMGGVNGHPNLFANPTSSAASEQQSNGSSSIHQSFPSFHPISNPIPNQDDYPSFLHTSSMLSSLIVSALLQNPAAHAAASFAATYWPCANVDYPADHPARGFQSRQINSAPSMAAIAAATVAAATAWWTAHGLLPFCSPFQPGFTCSPPSTSAVPMDMSKDRGANTERRENPPDPATLGGQQLEPECSEALQEQHSALKSPTLSSSDSLESEGAQRNVGLTATETKQTADAAMLNDLNKSNSRKQVDRSSCGSNTPSSSEVEADALENHSKGKEEKHVKYKESKEPDVNHTALDSTSRRCRSTSNISDSWKEVSQGGRLAFQALFSREILPQSFSPPHGLDKRDLKNNNKDIENSQEKDEDRLQLDLNSKTWNTSSGKLRMEDNATLMGKNKEEGPLSMGLGYAKLKARRTGFKPYKRCSIEAKESWSQDNGQEEEKGPKRICLEGEAST</sequence>
<dbReference type="Gramene" id="OE9A024312T7">
    <property type="protein sequence ID" value="OE9A024312C7"/>
    <property type="gene ID" value="OE9A024312"/>
</dbReference>
<dbReference type="NCBIfam" id="TIGR01557">
    <property type="entry name" value="myb_SHAQKYF"/>
    <property type="match status" value="1"/>
</dbReference>
<dbReference type="Pfam" id="PF00249">
    <property type="entry name" value="Myb_DNA-binding"/>
    <property type="match status" value="1"/>
</dbReference>
<dbReference type="InterPro" id="IPR009057">
    <property type="entry name" value="Homeodomain-like_sf"/>
</dbReference>
<name>A0A8S0REC4_OLEEU</name>
<comment type="subcellular location">
    <subcellularLocation>
        <location evidence="1">Nucleus</location>
    </subcellularLocation>
</comment>
<evidence type="ECO:0000256" key="4">
    <source>
        <dbReference type="ARBA" id="ARBA00023163"/>
    </source>
</evidence>
<dbReference type="InterPro" id="IPR006447">
    <property type="entry name" value="Myb_dom_plants"/>
</dbReference>
<feature type="region of interest" description="Disordered" evidence="6">
    <location>
        <begin position="743"/>
        <end position="771"/>
    </location>
</feature>
<feature type="compositionally biased region" description="Polar residues" evidence="6">
    <location>
        <begin position="334"/>
        <end position="357"/>
    </location>
</feature>
<dbReference type="SMART" id="SM00717">
    <property type="entry name" value="SANT"/>
    <property type="match status" value="1"/>
</dbReference>
<evidence type="ECO:0000313" key="10">
    <source>
        <dbReference type="EMBL" id="CAA2977922.1"/>
    </source>
</evidence>
<dbReference type="Gramene" id="OE9A024312T6">
    <property type="protein sequence ID" value="OE9A024312C6"/>
    <property type="gene ID" value="OE9A024312"/>
</dbReference>
<keyword evidence="5" id="KW-0539">Nucleus</keyword>
<dbReference type="GO" id="GO:0003677">
    <property type="term" value="F:DNA binding"/>
    <property type="evidence" value="ECO:0007669"/>
    <property type="project" value="UniProtKB-KW"/>
</dbReference>
<reference evidence="10 11" key="1">
    <citation type="submission" date="2019-12" db="EMBL/GenBank/DDBJ databases">
        <authorList>
            <person name="Alioto T."/>
            <person name="Alioto T."/>
            <person name="Gomez Garrido J."/>
        </authorList>
    </citation>
    <scope>NUCLEOTIDE SEQUENCE [LARGE SCALE GENOMIC DNA]</scope>
</reference>
<dbReference type="Gramene" id="OE9A024312T1">
    <property type="protein sequence ID" value="OE9A024312C1"/>
    <property type="gene ID" value="OE9A024312"/>
</dbReference>
<dbReference type="PROSITE" id="PS51293">
    <property type="entry name" value="SANT"/>
    <property type="match status" value="1"/>
</dbReference>
<feature type="domain" description="HTH myb-type" evidence="9">
    <location>
        <begin position="19"/>
        <end position="73"/>
    </location>
</feature>
<feature type="compositionally biased region" description="Basic and acidic residues" evidence="6">
    <location>
        <begin position="660"/>
        <end position="685"/>
    </location>
</feature>
<dbReference type="PROSITE" id="PS51294">
    <property type="entry name" value="HTH_MYB"/>
    <property type="match status" value="1"/>
</dbReference>
<feature type="compositionally biased region" description="Low complexity" evidence="6">
    <location>
        <begin position="518"/>
        <end position="529"/>
    </location>
</feature>
<feature type="region of interest" description="Disordered" evidence="6">
    <location>
        <begin position="90"/>
        <end position="164"/>
    </location>
</feature>
<dbReference type="EMBL" id="CACTIH010003613">
    <property type="protein sequence ID" value="CAA2977922.1"/>
    <property type="molecule type" value="Genomic_DNA"/>
</dbReference>
<feature type="compositionally biased region" description="Basic and acidic residues" evidence="6">
    <location>
        <begin position="755"/>
        <end position="765"/>
    </location>
</feature>
<feature type="region of interest" description="Disordered" evidence="6">
    <location>
        <begin position="332"/>
        <end position="360"/>
    </location>
</feature>